<dbReference type="AlphaFoldDB" id="A0A4Y2W0N7"/>
<dbReference type="Proteomes" id="UP000499080">
    <property type="component" value="Unassembled WGS sequence"/>
</dbReference>
<dbReference type="OrthoDB" id="7999790at2759"/>
<proteinExistence type="predicted"/>
<reference evidence="1 3" key="1">
    <citation type="journal article" date="2019" name="Sci. Rep.">
        <title>Orb-weaving spider Araneus ventricosus genome elucidates the spidroin gene catalogue.</title>
        <authorList>
            <person name="Kono N."/>
            <person name="Nakamura H."/>
            <person name="Ohtoshi R."/>
            <person name="Moran D.A.P."/>
            <person name="Shinohara A."/>
            <person name="Yoshida Y."/>
            <person name="Fujiwara M."/>
            <person name="Mori M."/>
            <person name="Tomita M."/>
            <person name="Arakawa K."/>
        </authorList>
    </citation>
    <scope>NUCLEOTIDE SEQUENCE [LARGE SCALE GENOMIC DNA]</scope>
</reference>
<evidence type="ECO:0000313" key="1">
    <source>
        <dbReference type="EMBL" id="GBO30116.1"/>
    </source>
</evidence>
<keyword evidence="3" id="KW-1185">Reference proteome</keyword>
<accession>A0A4Y2W0N7</accession>
<evidence type="ECO:0000313" key="2">
    <source>
        <dbReference type="EMBL" id="GBO31984.1"/>
    </source>
</evidence>
<dbReference type="EMBL" id="BGPR01055386">
    <property type="protein sequence ID" value="GBO31984.1"/>
    <property type="molecule type" value="Genomic_DNA"/>
</dbReference>
<dbReference type="PANTHER" id="PTHR46114">
    <property type="entry name" value="APPLE DOMAIN-CONTAINING PROTEIN"/>
    <property type="match status" value="1"/>
</dbReference>
<sequence length="99" mass="11815">MKQFIKSLPKDGECFRYLCSKLPKLSEASWKREFLLSRRTKTVPLLENDFLFSETMEDNEKEARDSFKDVVHRFWENTKDPLYKTIVQRLLTAYEAQGC</sequence>
<name>A0A4Y2W0N7_ARAVE</name>
<organism evidence="1 3">
    <name type="scientific">Araneus ventricosus</name>
    <name type="common">Orbweaver spider</name>
    <name type="synonym">Epeira ventricosa</name>
    <dbReference type="NCBI Taxonomy" id="182803"/>
    <lineage>
        <taxon>Eukaryota</taxon>
        <taxon>Metazoa</taxon>
        <taxon>Ecdysozoa</taxon>
        <taxon>Arthropoda</taxon>
        <taxon>Chelicerata</taxon>
        <taxon>Arachnida</taxon>
        <taxon>Araneae</taxon>
        <taxon>Araneomorphae</taxon>
        <taxon>Entelegynae</taxon>
        <taxon>Araneoidea</taxon>
        <taxon>Araneidae</taxon>
        <taxon>Araneus</taxon>
    </lineage>
</organism>
<gene>
    <name evidence="1" type="ORF">AVEN_111209_1</name>
    <name evidence="2" type="ORF">AVEN_99330_1</name>
</gene>
<dbReference type="EMBL" id="BGPR01053307">
    <property type="protein sequence ID" value="GBO30116.1"/>
    <property type="molecule type" value="Genomic_DNA"/>
</dbReference>
<protein>
    <submittedName>
        <fullName evidence="1">Uncharacterized protein</fullName>
    </submittedName>
</protein>
<dbReference type="PANTHER" id="PTHR46114:SF1">
    <property type="entry name" value="ZAD DOMAIN-CONTAINING PROTEIN"/>
    <property type="match status" value="1"/>
</dbReference>
<evidence type="ECO:0000313" key="3">
    <source>
        <dbReference type="Proteomes" id="UP000499080"/>
    </source>
</evidence>
<comment type="caution">
    <text evidence="1">The sequence shown here is derived from an EMBL/GenBank/DDBJ whole genome shotgun (WGS) entry which is preliminary data.</text>
</comment>